<dbReference type="Proteomes" id="UP000053105">
    <property type="component" value="Unassembled WGS sequence"/>
</dbReference>
<proteinExistence type="predicted"/>
<keyword evidence="2" id="KW-1185">Reference proteome</keyword>
<organism evidence="1 2">
    <name type="scientific">Melipona quadrifasciata</name>
    <dbReference type="NCBI Taxonomy" id="166423"/>
    <lineage>
        <taxon>Eukaryota</taxon>
        <taxon>Metazoa</taxon>
        <taxon>Ecdysozoa</taxon>
        <taxon>Arthropoda</taxon>
        <taxon>Hexapoda</taxon>
        <taxon>Insecta</taxon>
        <taxon>Pterygota</taxon>
        <taxon>Neoptera</taxon>
        <taxon>Endopterygota</taxon>
        <taxon>Hymenoptera</taxon>
        <taxon>Apocrita</taxon>
        <taxon>Aculeata</taxon>
        <taxon>Apoidea</taxon>
        <taxon>Anthophila</taxon>
        <taxon>Apidae</taxon>
        <taxon>Melipona</taxon>
    </lineage>
</organism>
<sequence>MEQKLSETNKIYETAKINLLDSKTWKMTLKFSIITSYSILLWKFCHKARLLQDVLSYDKKIYYKRRLRNRKEINRSEALLSKKRLIFDLTLEKKLGDC</sequence>
<gene>
    <name evidence="1" type="ORF">WN51_11628</name>
</gene>
<dbReference type="EMBL" id="KQ435750">
    <property type="protein sequence ID" value="KOX76297.1"/>
    <property type="molecule type" value="Genomic_DNA"/>
</dbReference>
<reference evidence="1 2" key="1">
    <citation type="submission" date="2015-07" db="EMBL/GenBank/DDBJ databases">
        <title>The genome of Melipona quadrifasciata.</title>
        <authorList>
            <person name="Pan H."/>
            <person name="Kapheim K."/>
        </authorList>
    </citation>
    <scope>NUCLEOTIDE SEQUENCE [LARGE SCALE GENOMIC DNA]</scope>
    <source>
        <strain evidence="1">0111107301</strain>
        <tissue evidence="1">Whole body</tissue>
    </source>
</reference>
<dbReference type="AlphaFoldDB" id="A0A0M9A377"/>
<evidence type="ECO:0000313" key="1">
    <source>
        <dbReference type="EMBL" id="KOX76297.1"/>
    </source>
</evidence>
<protein>
    <submittedName>
        <fullName evidence="1">Uncharacterized protein</fullName>
    </submittedName>
</protein>
<accession>A0A0M9A377</accession>
<evidence type="ECO:0000313" key="2">
    <source>
        <dbReference type="Proteomes" id="UP000053105"/>
    </source>
</evidence>
<name>A0A0M9A377_9HYME</name>